<proteinExistence type="predicted"/>
<evidence type="ECO:0000313" key="2">
    <source>
        <dbReference type="EMBL" id="CEM36333.1"/>
    </source>
</evidence>
<name>A0A0G4GZC0_VITBC</name>
<reference evidence="2 3" key="1">
    <citation type="submission" date="2014-11" db="EMBL/GenBank/DDBJ databases">
        <authorList>
            <person name="Zhu J."/>
            <person name="Qi W."/>
            <person name="Song R."/>
        </authorList>
    </citation>
    <scope>NUCLEOTIDE SEQUENCE [LARGE SCALE GENOMIC DNA]</scope>
</reference>
<accession>A0A0G4GZC0</accession>
<keyword evidence="3" id="KW-1185">Reference proteome</keyword>
<dbReference type="AlphaFoldDB" id="A0A0G4GZC0"/>
<dbReference type="PhylomeDB" id="A0A0G4GZC0"/>
<feature type="compositionally biased region" description="Polar residues" evidence="1">
    <location>
        <begin position="94"/>
        <end position="107"/>
    </location>
</feature>
<protein>
    <submittedName>
        <fullName evidence="2">Uncharacterized protein</fullName>
    </submittedName>
</protein>
<evidence type="ECO:0000256" key="1">
    <source>
        <dbReference type="SAM" id="MobiDB-lite"/>
    </source>
</evidence>
<gene>
    <name evidence="2" type="ORF">Vbra_10441</name>
</gene>
<dbReference type="VEuPathDB" id="CryptoDB:Vbra_10441"/>
<feature type="region of interest" description="Disordered" evidence="1">
    <location>
        <begin position="70"/>
        <end position="156"/>
    </location>
</feature>
<dbReference type="EMBL" id="CDMY01000887">
    <property type="protein sequence ID" value="CEM36333.1"/>
    <property type="molecule type" value="Genomic_DNA"/>
</dbReference>
<organism evidence="2 3">
    <name type="scientific">Vitrella brassicaformis (strain CCMP3155)</name>
    <dbReference type="NCBI Taxonomy" id="1169540"/>
    <lineage>
        <taxon>Eukaryota</taxon>
        <taxon>Sar</taxon>
        <taxon>Alveolata</taxon>
        <taxon>Colpodellida</taxon>
        <taxon>Vitrellaceae</taxon>
        <taxon>Vitrella</taxon>
    </lineage>
</organism>
<dbReference type="InParanoid" id="A0A0G4GZC0"/>
<evidence type="ECO:0000313" key="3">
    <source>
        <dbReference type="Proteomes" id="UP000041254"/>
    </source>
</evidence>
<dbReference type="Proteomes" id="UP000041254">
    <property type="component" value="Unassembled WGS sequence"/>
</dbReference>
<sequence length="214" mass="22710">MWNNPIQQRVVNREVSSVLPSARVPNRSSQRGTTTITTDVLDSAEQDDLGGGVEAMVPAIRQLTVDEEEMAGAQGRRATAEVPQPPKAAPRLGTSRQVFSPPGTQSRPFVHPTNHASPRMTNPKPVVRPGAGLLPAVPPTGAPGHGRRLPPQPGPLPVNRYLAPAGAGSPALAVNRTVICPTPTPMAVPIYTPTFMHHQAYPLFGRGAPRPPVR</sequence>